<dbReference type="Pfam" id="PF01636">
    <property type="entry name" value="APH"/>
    <property type="match status" value="1"/>
</dbReference>
<proteinExistence type="predicted"/>
<accession>A0A4V6PFQ2</accession>
<evidence type="ECO:0000259" key="1">
    <source>
        <dbReference type="Pfam" id="PF01636"/>
    </source>
</evidence>
<comment type="caution">
    <text evidence="2">The sequence shown here is derived from an EMBL/GenBank/DDBJ whole genome shotgun (WGS) entry which is preliminary data.</text>
</comment>
<feature type="domain" description="Aminoglycoside phosphotransferase" evidence="1">
    <location>
        <begin position="205"/>
        <end position="247"/>
    </location>
</feature>
<dbReference type="SUPFAM" id="SSF56112">
    <property type="entry name" value="Protein kinase-like (PK-like)"/>
    <property type="match status" value="1"/>
</dbReference>
<dbReference type="InterPro" id="IPR051678">
    <property type="entry name" value="AGP_Transferase"/>
</dbReference>
<dbReference type="Gene3D" id="3.90.1200.10">
    <property type="match status" value="1"/>
</dbReference>
<name>A0A4V6PFQ2_9ACTN</name>
<dbReference type="PANTHER" id="PTHR21310">
    <property type="entry name" value="AMINOGLYCOSIDE PHOSPHOTRANSFERASE-RELATED-RELATED"/>
    <property type="match status" value="1"/>
</dbReference>
<keyword evidence="2" id="KW-0808">Transferase</keyword>
<dbReference type="GO" id="GO:0016740">
    <property type="term" value="F:transferase activity"/>
    <property type="evidence" value="ECO:0007669"/>
    <property type="project" value="UniProtKB-KW"/>
</dbReference>
<organism evidence="2 3">
    <name type="scientific">Jiangella asiatica</name>
    <dbReference type="NCBI Taxonomy" id="2530372"/>
    <lineage>
        <taxon>Bacteria</taxon>
        <taxon>Bacillati</taxon>
        <taxon>Actinomycetota</taxon>
        <taxon>Actinomycetes</taxon>
        <taxon>Jiangellales</taxon>
        <taxon>Jiangellaceae</taxon>
        <taxon>Jiangella</taxon>
    </lineage>
</organism>
<keyword evidence="3" id="KW-1185">Reference proteome</keyword>
<dbReference type="AlphaFoldDB" id="A0A4V6PFQ2"/>
<evidence type="ECO:0000313" key="2">
    <source>
        <dbReference type="EMBL" id="TDE12208.1"/>
    </source>
</evidence>
<gene>
    <name evidence="2" type="ORF">E1269_07930</name>
</gene>
<protein>
    <submittedName>
        <fullName evidence="2">Aminoglycoside phosphotransferase</fullName>
    </submittedName>
</protein>
<dbReference type="OrthoDB" id="3676359at2"/>
<dbReference type="InterPro" id="IPR002575">
    <property type="entry name" value="Aminoglycoside_PTrfase"/>
</dbReference>
<reference evidence="2 3" key="1">
    <citation type="submission" date="2019-03" db="EMBL/GenBank/DDBJ databases">
        <title>Draft genome sequences of novel Actinobacteria.</title>
        <authorList>
            <person name="Sahin N."/>
            <person name="Ay H."/>
            <person name="Saygin H."/>
        </authorList>
    </citation>
    <scope>NUCLEOTIDE SEQUENCE [LARGE SCALE GENOMIC DNA]</scope>
    <source>
        <strain evidence="2 3">5K138</strain>
    </source>
</reference>
<evidence type="ECO:0000313" key="3">
    <source>
        <dbReference type="Proteomes" id="UP000294739"/>
    </source>
</evidence>
<dbReference type="InParanoid" id="A0A4V6PFQ2"/>
<dbReference type="InterPro" id="IPR011009">
    <property type="entry name" value="Kinase-like_dom_sf"/>
</dbReference>
<dbReference type="EMBL" id="SMKZ01000008">
    <property type="protein sequence ID" value="TDE12208.1"/>
    <property type="molecule type" value="Genomic_DNA"/>
</dbReference>
<dbReference type="Proteomes" id="UP000294739">
    <property type="component" value="Unassembled WGS sequence"/>
</dbReference>
<sequence length="311" mass="33589">MVPEGFPIDIRRTAMSPDPASLPAPIPPLDAAQLVSALYREHDVRLELVGVAPGGEVGAAFVRWPDGRDGVLTRAGDGSGESEASLRATAEVLELARTHGVPAPRYDLIAAVDGAHVVVQERLPGALPEAVDALLVDRMVAATQVWSGLLAGRTELEPPSLYLTDSGPGFCLHESLSRYDARTRGLLGQVREIGRGIGELTGEDLVHLDFHPGNVLVDATGTITGIVDWDGWGRGDRWFALEVLAFNLSRLRADPLVRRRLDELITASVAPERLLAYRAHLGLRQVDWAIRHHGPAEVDFWLGTAADRLTT</sequence>